<dbReference type="Pfam" id="PF14333">
    <property type="entry name" value="DUF4389"/>
    <property type="match status" value="1"/>
</dbReference>
<dbReference type="InterPro" id="IPR025498">
    <property type="entry name" value="DUF4389"/>
</dbReference>
<reference evidence="2" key="1">
    <citation type="submission" date="2020-05" db="EMBL/GenBank/DDBJ databases">
        <authorList>
            <person name="Chiriac C."/>
            <person name="Salcher M."/>
            <person name="Ghai R."/>
            <person name="Kavagutti S V."/>
        </authorList>
    </citation>
    <scope>NUCLEOTIDE SEQUENCE</scope>
</reference>
<keyword evidence="1" id="KW-1133">Transmembrane helix</keyword>
<feature type="transmembrane region" description="Helical" evidence="1">
    <location>
        <begin position="142"/>
        <end position="168"/>
    </location>
</feature>
<evidence type="ECO:0000256" key="1">
    <source>
        <dbReference type="SAM" id="Phobius"/>
    </source>
</evidence>
<evidence type="ECO:0000313" key="2">
    <source>
        <dbReference type="EMBL" id="CAB4677133.1"/>
    </source>
</evidence>
<keyword evidence="1" id="KW-0472">Membrane</keyword>
<feature type="transmembrane region" description="Helical" evidence="1">
    <location>
        <begin position="36"/>
        <end position="54"/>
    </location>
</feature>
<gene>
    <name evidence="2" type="ORF">UFOPK2359_00428</name>
    <name evidence="3" type="ORF">UFOPK3167_00058</name>
</gene>
<evidence type="ECO:0000313" key="3">
    <source>
        <dbReference type="EMBL" id="CAB4817547.1"/>
    </source>
</evidence>
<proteinExistence type="predicted"/>
<keyword evidence="1" id="KW-0812">Transmembrane</keyword>
<feature type="transmembrane region" description="Helical" evidence="1">
    <location>
        <begin position="60"/>
        <end position="79"/>
    </location>
</feature>
<sequence length="211" mass="23769">MQKAIAGAHSGKFTPMSQQIETQIDVSLTERNRTTAFFRIILVVPIAIFLASFAPTDFSSSNNFAIGFFVVPVALALVVRQIYPSYLLTFNEALLSLQTRVDAYLLLLTDEYPSIEENDLVSVTFPEVDAKALNRWLPLVKWFLAIPLYIVGVFYIIYLLILTLIAWLSILFTGNYPEQCAEGVVGTLAYWNRVLGYSVFLVTDEYPTFSL</sequence>
<name>A0A6J6MXY7_9ZZZZ</name>
<protein>
    <submittedName>
        <fullName evidence="2">Unannotated protein</fullName>
    </submittedName>
</protein>
<accession>A0A6J6MXY7</accession>
<dbReference type="AlphaFoldDB" id="A0A6J6MXY7"/>
<dbReference type="EMBL" id="CAFABF010000001">
    <property type="protein sequence ID" value="CAB4817547.1"/>
    <property type="molecule type" value="Genomic_DNA"/>
</dbReference>
<organism evidence="2">
    <name type="scientific">freshwater metagenome</name>
    <dbReference type="NCBI Taxonomy" id="449393"/>
    <lineage>
        <taxon>unclassified sequences</taxon>
        <taxon>metagenomes</taxon>
        <taxon>ecological metagenomes</taxon>
    </lineage>
</organism>
<dbReference type="EMBL" id="CAEZXG010000017">
    <property type="protein sequence ID" value="CAB4677133.1"/>
    <property type="molecule type" value="Genomic_DNA"/>
</dbReference>